<feature type="domain" description="Hemerythrin-like" evidence="1">
    <location>
        <begin position="16"/>
        <end position="147"/>
    </location>
</feature>
<proteinExistence type="predicted"/>
<gene>
    <name evidence="2" type="ORF">SAMN05444580_101889</name>
</gene>
<sequence length="218" mass="25054">MTTTQSTEMMSDTDIEIMGILHDAFRRDAARLARAAQRYGSEDPAAHAALLVGWHGFSHELQHHHTVEDTYVWPLMRSKLAGHPDAVAVLDAMEAEHALIDPALAEVESAFDDPDHGHERLADRVDDLVGILHAHLAHEEREAVPMIRATITAREWRGVSKNALHDMTYREKADGVPYLLEEAPEARVRIMLDVLPPPLRFMYRHRWNPRYRRVRRWE</sequence>
<accession>A0A1G6PGU3</accession>
<dbReference type="CDD" id="cd12108">
    <property type="entry name" value="Hr-like"/>
    <property type="match status" value="1"/>
</dbReference>
<dbReference type="Pfam" id="PF01814">
    <property type="entry name" value="Hemerythrin"/>
    <property type="match status" value="1"/>
</dbReference>
<organism evidence="2 3">
    <name type="scientific">Rhodococcus tukisamuensis</name>
    <dbReference type="NCBI Taxonomy" id="168276"/>
    <lineage>
        <taxon>Bacteria</taxon>
        <taxon>Bacillati</taxon>
        <taxon>Actinomycetota</taxon>
        <taxon>Actinomycetes</taxon>
        <taxon>Mycobacteriales</taxon>
        <taxon>Nocardiaceae</taxon>
        <taxon>Rhodococcus</taxon>
    </lineage>
</organism>
<dbReference type="Proteomes" id="UP000199417">
    <property type="component" value="Unassembled WGS sequence"/>
</dbReference>
<evidence type="ECO:0000313" key="3">
    <source>
        <dbReference type="Proteomes" id="UP000199417"/>
    </source>
</evidence>
<evidence type="ECO:0000259" key="1">
    <source>
        <dbReference type="Pfam" id="PF01814"/>
    </source>
</evidence>
<dbReference type="STRING" id="168276.SAMN05444580_101889"/>
<dbReference type="InterPro" id="IPR012312">
    <property type="entry name" value="Hemerythrin-like"/>
</dbReference>
<dbReference type="RefSeq" id="WP_072842884.1">
    <property type="nucleotide sequence ID" value="NZ_FNAB01000001.1"/>
</dbReference>
<reference evidence="2 3" key="1">
    <citation type="submission" date="2016-10" db="EMBL/GenBank/DDBJ databases">
        <authorList>
            <person name="de Groot N.N."/>
        </authorList>
    </citation>
    <scope>NUCLEOTIDE SEQUENCE [LARGE SCALE GENOMIC DNA]</scope>
    <source>
        <strain evidence="2 3">JCM 11308</strain>
    </source>
</reference>
<dbReference type="EMBL" id="FNAB01000001">
    <property type="protein sequence ID" value="SDC78764.1"/>
    <property type="molecule type" value="Genomic_DNA"/>
</dbReference>
<protein>
    <submittedName>
        <fullName evidence="2">Hemerythrin HHE cation binding domain-containing protein</fullName>
    </submittedName>
</protein>
<dbReference type="Gene3D" id="1.20.120.520">
    <property type="entry name" value="nmb1532 protein domain like"/>
    <property type="match status" value="1"/>
</dbReference>
<name>A0A1G6PGU3_9NOCA</name>
<dbReference type="AlphaFoldDB" id="A0A1G6PGU3"/>
<keyword evidence="3" id="KW-1185">Reference proteome</keyword>
<evidence type="ECO:0000313" key="2">
    <source>
        <dbReference type="EMBL" id="SDC78764.1"/>
    </source>
</evidence>